<name>A0ABT4VQH8_9HYPH</name>
<evidence type="ECO:0000256" key="5">
    <source>
        <dbReference type="ARBA" id="ARBA00022898"/>
    </source>
</evidence>
<dbReference type="InterPro" id="IPR020622">
    <property type="entry name" value="Ala_racemase_pyridoxalP-BS"/>
</dbReference>
<organism evidence="9 10">
    <name type="scientific">Hoeflea poritis</name>
    <dbReference type="NCBI Taxonomy" id="2993659"/>
    <lineage>
        <taxon>Bacteria</taxon>
        <taxon>Pseudomonadati</taxon>
        <taxon>Pseudomonadota</taxon>
        <taxon>Alphaproteobacteria</taxon>
        <taxon>Hyphomicrobiales</taxon>
        <taxon>Rhizobiaceae</taxon>
        <taxon>Hoeflea</taxon>
    </lineage>
</organism>
<dbReference type="SUPFAM" id="SSF50621">
    <property type="entry name" value="Alanine racemase C-terminal domain-like"/>
    <property type="match status" value="1"/>
</dbReference>
<accession>A0ABT4VQH8</accession>
<dbReference type="PROSITE" id="PS00395">
    <property type="entry name" value="ALANINE_RACEMASE"/>
    <property type="match status" value="1"/>
</dbReference>
<comment type="function">
    <text evidence="7">Catalyzes the interconversion of L-alanine and D-alanine. May also act on other amino acids.</text>
</comment>
<feature type="modified residue" description="N6-(pyridoxal phosphate)lysine" evidence="7">
    <location>
        <position position="48"/>
    </location>
</feature>
<evidence type="ECO:0000256" key="7">
    <source>
        <dbReference type="HAMAP-Rule" id="MF_01201"/>
    </source>
</evidence>
<dbReference type="InterPro" id="IPR000821">
    <property type="entry name" value="Ala_racemase"/>
</dbReference>
<reference evidence="9" key="1">
    <citation type="submission" date="2022-11" db="EMBL/GenBank/DDBJ databases">
        <title>Hoeflea poritis sp. nov., isolated from scleractinian coral Porites lutea.</title>
        <authorList>
            <person name="Zhang G."/>
            <person name="Wei Q."/>
            <person name="Cai L."/>
        </authorList>
    </citation>
    <scope>NUCLEOTIDE SEQUENCE</scope>
    <source>
        <strain evidence="9">E7-10</strain>
    </source>
</reference>
<dbReference type="PANTHER" id="PTHR30511">
    <property type="entry name" value="ALANINE RACEMASE"/>
    <property type="match status" value="1"/>
</dbReference>
<dbReference type="NCBIfam" id="TIGR00492">
    <property type="entry name" value="alr"/>
    <property type="match status" value="1"/>
</dbReference>
<dbReference type="CDD" id="cd00430">
    <property type="entry name" value="PLPDE_III_AR"/>
    <property type="match status" value="1"/>
</dbReference>
<evidence type="ECO:0000256" key="2">
    <source>
        <dbReference type="ARBA" id="ARBA00001933"/>
    </source>
</evidence>
<gene>
    <name evidence="9" type="primary">alr</name>
    <name evidence="9" type="ORF">OOZ53_16415</name>
</gene>
<evidence type="ECO:0000259" key="8">
    <source>
        <dbReference type="SMART" id="SM01005"/>
    </source>
</evidence>
<evidence type="ECO:0000256" key="3">
    <source>
        <dbReference type="ARBA" id="ARBA00007880"/>
    </source>
</evidence>
<feature type="binding site" evidence="7">
    <location>
        <position position="326"/>
    </location>
    <ligand>
        <name>substrate</name>
    </ligand>
</feature>
<dbReference type="Pfam" id="PF01168">
    <property type="entry name" value="Ala_racemase_N"/>
    <property type="match status" value="1"/>
</dbReference>
<dbReference type="InterPro" id="IPR011079">
    <property type="entry name" value="Ala_racemase_C"/>
</dbReference>
<dbReference type="SMART" id="SM01005">
    <property type="entry name" value="Ala_racemase_C"/>
    <property type="match status" value="1"/>
</dbReference>
<keyword evidence="6 7" id="KW-0413">Isomerase</keyword>
<dbReference type="PRINTS" id="PR00992">
    <property type="entry name" value="ALARACEMASE"/>
</dbReference>
<dbReference type="Pfam" id="PF00842">
    <property type="entry name" value="Ala_racemase_C"/>
    <property type="match status" value="1"/>
</dbReference>
<dbReference type="EMBL" id="JAPJZH010000010">
    <property type="protein sequence ID" value="MDA4846944.1"/>
    <property type="molecule type" value="Genomic_DNA"/>
</dbReference>
<dbReference type="InterPro" id="IPR009006">
    <property type="entry name" value="Ala_racemase/Decarboxylase_C"/>
</dbReference>
<dbReference type="PANTHER" id="PTHR30511:SF0">
    <property type="entry name" value="ALANINE RACEMASE, CATABOLIC-RELATED"/>
    <property type="match status" value="1"/>
</dbReference>
<comment type="catalytic activity">
    <reaction evidence="1 7">
        <text>L-alanine = D-alanine</text>
        <dbReference type="Rhea" id="RHEA:20249"/>
        <dbReference type="ChEBI" id="CHEBI:57416"/>
        <dbReference type="ChEBI" id="CHEBI:57972"/>
        <dbReference type="EC" id="5.1.1.1"/>
    </reaction>
</comment>
<comment type="cofactor">
    <cofactor evidence="2 7">
        <name>pyridoxal 5'-phosphate</name>
        <dbReference type="ChEBI" id="CHEBI:597326"/>
    </cofactor>
</comment>
<feature type="domain" description="Alanine racemase C-terminal" evidence="8">
    <location>
        <begin position="246"/>
        <end position="383"/>
    </location>
</feature>
<evidence type="ECO:0000313" key="10">
    <source>
        <dbReference type="Proteomes" id="UP001148313"/>
    </source>
</evidence>
<feature type="active site" description="Proton acceptor; specific for L-alanine" evidence="7">
    <location>
        <position position="267"/>
    </location>
</feature>
<feature type="binding site" evidence="7">
    <location>
        <position position="145"/>
    </location>
    <ligand>
        <name>substrate</name>
    </ligand>
</feature>
<evidence type="ECO:0000256" key="1">
    <source>
        <dbReference type="ARBA" id="ARBA00000316"/>
    </source>
</evidence>
<dbReference type="HAMAP" id="MF_01201">
    <property type="entry name" value="Ala_racemase"/>
    <property type="match status" value="1"/>
</dbReference>
<comment type="similarity">
    <text evidence="3 7">Belongs to the alanine racemase family.</text>
</comment>
<feature type="active site" description="Proton acceptor; specific for D-alanine" evidence="7">
    <location>
        <position position="48"/>
    </location>
</feature>
<dbReference type="GO" id="GO:0008784">
    <property type="term" value="F:alanine racemase activity"/>
    <property type="evidence" value="ECO:0007669"/>
    <property type="project" value="UniProtKB-EC"/>
</dbReference>
<dbReference type="RefSeq" id="WP_271090748.1">
    <property type="nucleotide sequence ID" value="NZ_JAPJZH010000010.1"/>
</dbReference>
<dbReference type="Gene3D" id="2.40.37.10">
    <property type="entry name" value="Lyase, Ornithine Decarboxylase, Chain A, domain 1"/>
    <property type="match status" value="1"/>
</dbReference>
<proteinExistence type="inferred from homology"/>
<dbReference type="Proteomes" id="UP001148313">
    <property type="component" value="Unassembled WGS sequence"/>
</dbReference>
<dbReference type="SUPFAM" id="SSF51419">
    <property type="entry name" value="PLP-binding barrel"/>
    <property type="match status" value="1"/>
</dbReference>
<dbReference type="Gene3D" id="3.20.20.10">
    <property type="entry name" value="Alanine racemase"/>
    <property type="match status" value="1"/>
</dbReference>
<evidence type="ECO:0000313" key="9">
    <source>
        <dbReference type="EMBL" id="MDA4846944.1"/>
    </source>
</evidence>
<protein>
    <recommendedName>
        <fullName evidence="4 7">Alanine racemase</fullName>
        <ecNumber evidence="4 7">5.1.1.1</ecNumber>
    </recommendedName>
</protein>
<comment type="pathway">
    <text evidence="7">Amino-acid biosynthesis; D-alanine biosynthesis; D-alanine from L-alanine: step 1/1.</text>
</comment>
<comment type="caution">
    <text evidence="9">The sequence shown here is derived from an EMBL/GenBank/DDBJ whole genome shotgun (WGS) entry which is preliminary data.</text>
</comment>
<dbReference type="InterPro" id="IPR001608">
    <property type="entry name" value="Ala_racemase_N"/>
</dbReference>
<dbReference type="EC" id="5.1.1.1" evidence="4 7"/>
<keyword evidence="10" id="KW-1185">Reference proteome</keyword>
<keyword evidence="5 7" id="KW-0663">Pyridoxal phosphate</keyword>
<evidence type="ECO:0000256" key="4">
    <source>
        <dbReference type="ARBA" id="ARBA00013089"/>
    </source>
</evidence>
<dbReference type="InterPro" id="IPR029066">
    <property type="entry name" value="PLP-binding_barrel"/>
</dbReference>
<evidence type="ECO:0000256" key="6">
    <source>
        <dbReference type="ARBA" id="ARBA00023235"/>
    </source>
</evidence>
<sequence>MNEPHDIAESDIDEGFGARLTIDLQALADNWRKMREHSSPARCSAVIKANGYGLGAEPVATSLYDAGCRDFFVATAREGAVVRQHAPDARIFVMNCILPGIEETCRVAELVPVLASMEHVALWTQACIDNGEHPCALQVDTGMNRLGLSIDEAAALADDVTRPPGFSPVLVMSHLACADEPEHPLNDQQLAAFRDIAEAFGGVEASLANSAGIMLGDAYRFDLTRPGIALFGGAVGDHVRPLTDPVVSAEARIITVREAKRGETVSYGGTMTLRRDSRIAICSIGYADGYMRALSGTGVTLRGHHPEGGHGFACGHKLPVLGRVTMDMTAFDITDLPAGSLKAGDFIELFGKNVPLDDVAATAGTIGYELLTLLGSRYRRHYLPAGKSG</sequence>